<organism evidence="2">
    <name type="scientific">Palpitomonas bilix</name>
    <dbReference type="NCBI Taxonomy" id="652834"/>
    <lineage>
        <taxon>Eukaryota</taxon>
        <taxon>Eukaryota incertae sedis</taxon>
    </lineage>
</organism>
<feature type="region of interest" description="Disordered" evidence="1">
    <location>
        <begin position="195"/>
        <end position="216"/>
    </location>
</feature>
<evidence type="ECO:0000256" key="1">
    <source>
        <dbReference type="SAM" id="MobiDB-lite"/>
    </source>
</evidence>
<reference evidence="2" key="1">
    <citation type="submission" date="2021-01" db="EMBL/GenBank/DDBJ databases">
        <authorList>
            <person name="Corre E."/>
            <person name="Pelletier E."/>
            <person name="Niang G."/>
            <person name="Scheremetjew M."/>
            <person name="Finn R."/>
            <person name="Kale V."/>
            <person name="Holt S."/>
            <person name="Cochrane G."/>
            <person name="Meng A."/>
            <person name="Brown T."/>
            <person name="Cohen L."/>
        </authorList>
    </citation>
    <scope>NUCLEOTIDE SEQUENCE</scope>
    <source>
        <strain evidence="2">NIES-2562</strain>
    </source>
</reference>
<dbReference type="Pfam" id="PF08568">
    <property type="entry name" value="Kinetochor_Ybp2"/>
    <property type="match status" value="1"/>
</dbReference>
<dbReference type="GO" id="GO:0055105">
    <property type="term" value="F:ubiquitin-protein transferase inhibitor activity"/>
    <property type="evidence" value="ECO:0007669"/>
    <property type="project" value="TreeGrafter"/>
</dbReference>
<evidence type="ECO:0000313" key="2">
    <source>
        <dbReference type="EMBL" id="CAE0262324.1"/>
    </source>
</evidence>
<dbReference type="PANTHER" id="PTHR15430:SF1">
    <property type="entry name" value="GLOMULIN"/>
    <property type="match status" value="1"/>
</dbReference>
<accession>A0A7S3GCW9</accession>
<name>A0A7S3GCW9_9EUKA</name>
<dbReference type="AlphaFoldDB" id="A0A7S3GCW9"/>
<dbReference type="EMBL" id="HBIB01037662">
    <property type="protein sequence ID" value="CAE0262324.1"/>
    <property type="molecule type" value="Transcribed_RNA"/>
</dbReference>
<dbReference type="InterPro" id="IPR013877">
    <property type="entry name" value="YAP-bd/ALF4/Glomulin"/>
</dbReference>
<proteinExistence type="predicted"/>
<sequence length="639" mass="70464">MGWKSKMEVAAQQYDSCQGEAQALTSTVIDWVHEVEQGEAEDDAVDVFDFVTDAVNGLTRRSELLEEAGWELLPPLLYLHSDRDGAMESVEEMEERGKKIEALASSVPDLEVLLALQRVARQQQTGHGAALTCSSLCLSLLDRNKAAQQRRLAELLASFSGILREWSEWVGVRRPPVFPSLSSPLLFDNGGNAVEGTEEGDEGGDSMEVGGARVKGRPEQEEEIGAVIGERVLSLIIRAATGVDESGVAQIQRAAEQGDGRELVRLKPSPQRCRLFSTSLHSVVEYYCSGCYFFSKSDERKKKAEAMVSILFYFFDSDGVGLFRGVVKATHESSITPIARGVCLLMQAGRQDEGMSDGNMIAAIPAPLSPVLVLRRCGQVLRGMLSSANMCVRVHGEELFALLISRVPTTYFHQLGEYDEWRDIETVQAVIAFLSHCPYPKERTSAFLSLQRYLRLFAESVELKILSLLLETCPSPELVGQLLHHVKERLLETWPKQGSSGRQNDGEGEGVDDVERSSKTEKQAGSVFAQSFCSRSTLNVVAKLVERYSSSPLVSHEVHMQALNLLWVVRERNGRRGGGSKVWESFVFDENFVAETIDTVVEQISSAVQKERAGGGGEMGVEEIMSLDRMLFACSRLSA</sequence>
<dbReference type="GO" id="GO:0005737">
    <property type="term" value="C:cytoplasm"/>
    <property type="evidence" value="ECO:0007669"/>
    <property type="project" value="TreeGrafter"/>
</dbReference>
<dbReference type="InterPro" id="IPR019516">
    <property type="entry name" value="Glomulin/ALF4"/>
</dbReference>
<feature type="region of interest" description="Disordered" evidence="1">
    <location>
        <begin position="494"/>
        <end position="517"/>
    </location>
</feature>
<dbReference type="PANTHER" id="PTHR15430">
    <property type="entry name" value="GLOMULIN"/>
    <property type="match status" value="1"/>
</dbReference>
<gene>
    <name evidence="2" type="ORF">PBIL07802_LOCUS24619</name>
</gene>
<protein>
    <submittedName>
        <fullName evidence="2">Uncharacterized protein</fullName>
    </submittedName>
</protein>
<feature type="compositionally biased region" description="Acidic residues" evidence="1">
    <location>
        <begin position="196"/>
        <end position="205"/>
    </location>
</feature>